<dbReference type="AlphaFoldDB" id="A0A916ZC70"/>
<evidence type="ECO:0000259" key="8">
    <source>
        <dbReference type="PROSITE" id="PS51202"/>
    </source>
</evidence>
<dbReference type="Gene3D" id="3.30.70.1450">
    <property type="entry name" value="Regulator of K+ conductance, C-terminal domain"/>
    <property type="match status" value="2"/>
</dbReference>
<evidence type="ECO:0000313" key="9">
    <source>
        <dbReference type="EMBL" id="GGD85111.1"/>
    </source>
</evidence>
<dbReference type="OrthoDB" id="9809303at2"/>
<feature type="transmembrane region" description="Helical" evidence="7">
    <location>
        <begin position="575"/>
        <end position="595"/>
    </location>
</feature>
<accession>A0A916ZC70</accession>
<evidence type="ECO:0000256" key="5">
    <source>
        <dbReference type="ARBA" id="ARBA00022989"/>
    </source>
</evidence>
<dbReference type="InterPro" id="IPR051679">
    <property type="entry name" value="DASS-Related_Transporters"/>
</dbReference>
<evidence type="ECO:0000313" key="10">
    <source>
        <dbReference type="Proteomes" id="UP000612349"/>
    </source>
</evidence>
<dbReference type="PROSITE" id="PS51202">
    <property type="entry name" value="RCK_C"/>
    <property type="match status" value="1"/>
</dbReference>
<dbReference type="Proteomes" id="UP000612349">
    <property type="component" value="Unassembled WGS sequence"/>
</dbReference>
<dbReference type="InterPro" id="IPR036721">
    <property type="entry name" value="RCK_C_sf"/>
</dbReference>
<organism evidence="9 10">
    <name type="scientific">Croceicoccus mobilis</name>
    <dbReference type="NCBI Taxonomy" id="1703339"/>
    <lineage>
        <taxon>Bacteria</taxon>
        <taxon>Pseudomonadati</taxon>
        <taxon>Pseudomonadota</taxon>
        <taxon>Alphaproteobacteria</taxon>
        <taxon>Sphingomonadales</taxon>
        <taxon>Erythrobacteraceae</taxon>
        <taxon>Croceicoccus</taxon>
    </lineage>
</organism>
<dbReference type="SUPFAM" id="SSF116726">
    <property type="entry name" value="TrkA C-terminal domain-like"/>
    <property type="match status" value="2"/>
</dbReference>
<evidence type="ECO:0000256" key="2">
    <source>
        <dbReference type="ARBA" id="ARBA00022448"/>
    </source>
</evidence>
<evidence type="ECO:0000256" key="3">
    <source>
        <dbReference type="ARBA" id="ARBA00022692"/>
    </source>
</evidence>
<dbReference type="PROSITE" id="PS01271">
    <property type="entry name" value="NA_SULFATE"/>
    <property type="match status" value="1"/>
</dbReference>
<feature type="domain" description="RCK C-terminal" evidence="8">
    <location>
        <begin position="305"/>
        <end position="389"/>
    </location>
</feature>
<feature type="transmembrane region" description="Helical" evidence="7">
    <location>
        <begin position="482"/>
        <end position="503"/>
    </location>
</feature>
<feature type="transmembrane region" description="Helical" evidence="7">
    <location>
        <begin position="178"/>
        <end position="200"/>
    </location>
</feature>
<keyword evidence="10" id="KW-1185">Reference proteome</keyword>
<dbReference type="GO" id="GO:0005886">
    <property type="term" value="C:plasma membrane"/>
    <property type="evidence" value="ECO:0007669"/>
    <property type="project" value="TreeGrafter"/>
</dbReference>
<reference evidence="9" key="2">
    <citation type="submission" date="2020-09" db="EMBL/GenBank/DDBJ databases">
        <authorList>
            <person name="Sun Q."/>
            <person name="Zhou Y."/>
        </authorList>
    </citation>
    <scope>NUCLEOTIDE SEQUENCE</scope>
    <source>
        <strain evidence="9">CGMCC 1.15360</strain>
    </source>
</reference>
<dbReference type="EMBL" id="BMIP01000020">
    <property type="protein sequence ID" value="GGD85111.1"/>
    <property type="molecule type" value="Genomic_DNA"/>
</dbReference>
<evidence type="ECO:0000256" key="6">
    <source>
        <dbReference type="ARBA" id="ARBA00023136"/>
    </source>
</evidence>
<protein>
    <submittedName>
        <fullName evidence="9">Sodium:sulfate symporter</fullName>
    </submittedName>
</protein>
<feature type="transmembrane region" description="Helical" evidence="7">
    <location>
        <begin position="7"/>
        <end position="26"/>
    </location>
</feature>
<feature type="transmembrane region" description="Helical" evidence="7">
    <location>
        <begin position="96"/>
        <end position="113"/>
    </location>
</feature>
<proteinExistence type="predicted"/>
<sequence>MFALPDAIVPLVVGLGLIALLLAFAFEIRSPEVTAIGAVAILLALGIVSSDDLLDALGNPAPLSIAGMFIISASLVRTGLLEILAAKATERARQSPRSTVAILLVVVACMSAFTNNTPLVMMMIPVGLVLARQLGEPPSRILMPISFAAILGGTCTMIGTSTNLLVNGVATDAGLAPFGLFEIAPVGIIAAAAGLCYLVLARSRLPMRDGLVSAGVQTETRRYTASVVVNEQSPLIGKSARAVASFNRGDRRLIDILRDGISLGSDFDAVTLEAGDVAILRCSADEILTINEGSQLQLAGKSGEPGMLVEGTRSTTITEALILPDAQVVGHRINDLSLCERYGVMPLALHRRGSNVSGRFENELLEAGDMLLFEGERASLDRMAIGENLLDLAEPKARAFRVGKAPVALCVLLAIVVGASFDVLPLPALVTMGVAFVLASRCIEPDEAFSAVDWRIIALVVAMLAIGSALDRAGLVEMAVNAATPLLGGFAPWVALCAIYMLSLLLTELVTNNAVAIVVTPLAIKLAEALGSDPRPFVIAVMFAASASFLTPIGYQTNTLVYGAGGYRFGDYARFGFPLTVFVALATLIAIPLFWEL</sequence>
<evidence type="ECO:0000256" key="7">
    <source>
        <dbReference type="SAM" id="Phobius"/>
    </source>
</evidence>
<dbReference type="GO" id="GO:0006813">
    <property type="term" value="P:potassium ion transport"/>
    <property type="evidence" value="ECO:0007669"/>
    <property type="project" value="InterPro"/>
</dbReference>
<dbReference type="InterPro" id="IPR031312">
    <property type="entry name" value="Na/sul_symport_CS"/>
</dbReference>
<dbReference type="InterPro" id="IPR004680">
    <property type="entry name" value="Cit_transptr-like_dom"/>
</dbReference>
<comment type="caution">
    <text evidence="9">The sequence shown here is derived from an EMBL/GenBank/DDBJ whole genome shotgun (WGS) entry which is preliminary data.</text>
</comment>
<keyword evidence="4" id="KW-0677">Repeat</keyword>
<keyword evidence="2" id="KW-0813">Transport</keyword>
<feature type="transmembrane region" description="Helical" evidence="7">
    <location>
        <begin position="33"/>
        <end position="49"/>
    </location>
</feature>
<gene>
    <name evidence="9" type="ORF">GCM10010990_38900</name>
</gene>
<comment type="subcellular location">
    <subcellularLocation>
        <location evidence="1">Membrane</location>
        <topology evidence="1">Multi-pass membrane protein</topology>
    </subcellularLocation>
</comment>
<dbReference type="Pfam" id="PF03600">
    <property type="entry name" value="CitMHS"/>
    <property type="match status" value="1"/>
</dbReference>
<dbReference type="PANTHER" id="PTHR43652">
    <property type="entry name" value="BASIC AMINO ACID ANTIPORTER YFCC-RELATED"/>
    <property type="match status" value="1"/>
</dbReference>
<dbReference type="PANTHER" id="PTHR43652:SF2">
    <property type="entry name" value="BASIC AMINO ACID ANTIPORTER YFCC-RELATED"/>
    <property type="match status" value="1"/>
</dbReference>
<name>A0A916ZC70_9SPHN</name>
<feature type="transmembrane region" description="Helical" evidence="7">
    <location>
        <begin position="537"/>
        <end position="555"/>
    </location>
</feature>
<dbReference type="Pfam" id="PF02080">
    <property type="entry name" value="TrkA_C"/>
    <property type="match status" value="1"/>
</dbReference>
<feature type="transmembrane region" description="Helical" evidence="7">
    <location>
        <begin position="61"/>
        <end position="84"/>
    </location>
</feature>
<keyword evidence="6 7" id="KW-0472">Membrane</keyword>
<dbReference type="GO" id="GO:0008324">
    <property type="term" value="F:monoatomic cation transmembrane transporter activity"/>
    <property type="evidence" value="ECO:0007669"/>
    <property type="project" value="InterPro"/>
</dbReference>
<evidence type="ECO:0000256" key="4">
    <source>
        <dbReference type="ARBA" id="ARBA00022737"/>
    </source>
</evidence>
<feature type="transmembrane region" description="Helical" evidence="7">
    <location>
        <begin position="406"/>
        <end position="439"/>
    </location>
</feature>
<reference evidence="9" key="1">
    <citation type="journal article" date="2014" name="Int. J. Syst. Evol. Microbiol.">
        <title>Complete genome sequence of Corynebacterium casei LMG S-19264T (=DSM 44701T), isolated from a smear-ripened cheese.</title>
        <authorList>
            <consortium name="US DOE Joint Genome Institute (JGI-PGF)"/>
            <person name="Walter F."/>
            <person name="Albersmeier A."/>
            <person name="Kalinowski J."/>
            <person name="Ruckert C."/>
        </authorList>
    </citation>
    <scope>NUCLEOTIDE SEQUENCE</scope>
    <source>
        <strain evidence="9">CGMCC 1.15360</strain>
    </source>
</reference>
<dbReference type="RefSeq" id="WP_066769228.1">
    <property type="nucleotide sequence ID" value="NZ_BMIP01000020.1"/>
</dbReference>
<keyword evidence="5 7" id="KW-1133">Transmembrane helix</keyword>
<feature type="transmembrane region" description="Helical" evidence="7">
    <location>
        <begin position="451"/>
        <end position="470"/>
    </location>
</feature>
<keyword evidence="3 7" id="KW-0812">Transmembrane</keyword>
<dbReference type="InterPro" id="IPR006037">
    <property type="entry name" value="RCK_C"/>
</dbReference>
<evidence type="ECO:0000256" key="1">
    <source>
        <dbReference type="ARBA" id="ARBA00004141"/>
    </source>
</evidence>